<dbReference type="InterPro" id="IPR001732">
    <property type="entry name" value="UDP-Glc/GDP-Man_DH_N"/>
</dbReference>
<dbReference type="GO" id="GO:0051287">
    <property type="term" value="F:NAD binding"/>
    <property type="evidence" value="ECO:0007669"/>
    <property type="project" value="InterPro"/>
</dbReference>
<evidence type="ECO:0000259" key="11">
    <source>
        <dbReference type="SMART" id="SM00984"/>
    </source>
</evidence>
<dbReference type="Gene3D" id="1.20.5.100">
    <property type="entry name" value="Cytochrome c1, transmembrane anchor, C-terminal"/>
    <property type="match status" value="1"/>
</dbReference>
<dbReference type="InterPro" id="IPR036291">
    <property type="entry name" value="NAD(P)-bd_dom_sf"/>
</dbReference>
<dbReference type="InterPro" id="IPR014026">
    <property type="entry name" value="UDP-Glc/GDP-Man_DH_dimer"/>
</dbReference>
<evidence type="ECO:0000256" key="1">
    <source>
        <dbReference type="ARBA" id="ARBA00004701"/>
    </source>
</evidence>
<evidence type="ECO:0000256" key="8">
    <source>
        <dbReference type="PIRSR" id="PIRSR500134-1"/>
    </source>
</evidence>
<dbReference type="RefSeq" id="WP_268186412.1">
    <property type="nucleotide sequence ID" value="NZ_CP113361.1"/>
</dbReference>
<dbReference type="EMBL" id="CP113361">
    <property type="protein sequence ID" value="WAI01192.1"/>
    <property type="molecule type" value="Genomic_DNA"/>
</dbReference>
<feature type="binding site" evidence="10">
    <location>
        <position position="84"/>
    </location>
    <ligand>
        <name>NAD(+)</name>
        <dbReference type="ChEBI" id="CHEBI:57540"/>
    </ligand>
</feature>
<dbReference type="InterPro" id="IPR014027">
    <property type="entry name" value="UDP-Glc/GDP-Man_DH_C"/>
</dbReference>
<dbReference type="GO" id="GO:0003979">
    <property type="term" value="F:UDP-glucose 6-dehydrogenase activity"/>
    <property type="evidence" value="ECO:0007669"/>
    <property type="project" value="UniProtKB-EC"/>
</dbReference>
<dbReference type="InterPro" id="IPR017476">
    <property type="entry name" value="UDP-Glc/GDP-Man"/>
</dbReference>
<dbReference type="Gene3D" id="3.40.50.720">
    <property type="entry name" value="NAD(P)-binding Rossmann-like Domain"/>
    <property type="match status" value="2"/>
</dbReference>
<feature type="binding site" evidence="9">
    <location>
        <position position="208"/>
    </location>
    <ligand>
        <name>substrate</name>
    </ligand>
</feature>
<evidence type="ECO:0000256" key="5">
    <source>
        <dbReference type="ARBA" id="ARBA00023027"/>
    </source>
</evidence>
<keyword evidence="5 7" id="KW-0520">NAD</keyword>
<organism evidence="12 13">
    <name type="scientific">Methanogenium organophilum</name>
    <dbReference type="NCBI Taxonomy" id="2199"/>
    <lineage>
        <taxon>Archaea</taxon>
        <taxon>Methanobacteriati</taxon>
        <taxon>Methanobacteriota</taxon>
        <taxon>Stenosarchaea group</taxon>
        <taxon>Methanomicrobia</taxon>
        <taxon>Methanomicrobiales</taxon>
        <taxon>Methanomicrobiaceae</taxon>
        <taxon>Methanogenium</taxon>
    </lineage>
</organism>
<evidence type="ECO:0000256" key="4">
    <source>
        <dbReference type="ARBA" id="ARBA00023002"/>
    </source>
</evidence>
<dbReference type="PANTHER" id="PTHR43750">
    <property type="entry name" value="UDP-GLUCOSE 6-DEHYDROGENASE TUAD"/>
    <property type="match status" value="1"/>
</dbReference>
<evidence type="ECO:0000313" key="13">
    <source>
        <dbReference type="Proteomes" id="UP001163096"/>
    </source>
</evidence>
<dbReference type="PIRSF" id="PIRSF000124">
    <property type="entry name" value="UDPglc_GDPman_dh"/>
    <property type="match status" value="1"/>
</dbReference>
<dbReference type="NCBIfam" id="TIGR03026">
    <property type="entry name" value="NDP-sugDHase"/>
    <property type="match status" value="1"/>
</dbReference>
<dbReference type="Pfam" id="PF03720">
    <property type="entry name" value="UDPG_MGDP_dh_C"/>
    <property type="match status" value="1"/>
</dbReference>
<comment type="catalytic activity">
    <reaction evidence="6 7">
        <text>UDP-alpha-D-glucose + 2 NAD(+) + H2O = UDP-alpha-D-glucuronate + 2 NADH + 3 H(+)</text>
        <dbReference type="Rhea" id="RHEA:23596"/>
        <dbReference type="ChEBI" id="CHEBI:15377"/>
        <dbReference type="ChEBI" id="CHEBI:15378"/>
        <dbReference type="ChEBI" id="CHEBI:57540"/>
        <dbReference type="ChEBI" id="CHEBI:57945"/>
        <dbReference type="ChEBI" id="CHEBI:58052"/>
        <dbReference type="ChEBI" id="CHEBI:58885"/>
        <dbReference type="EC" id="1.1.1.22"/>
    </reaction>
</comment>
<dbReference type="Proteomes" id="UP001163096">
    <property type="component" value="Chromosome"/>
</dbReference>
<feature type="binding site" evidence="9">
    <location>
        <begin position="253"/>
        <end position="257"/>
    </location>
    <ligand>
        <name>substrate</name>
    </ligand>
</feature>
<evidence type="ECO:0000313" key="12">
    <source>
        <dbReference type="EMBL" id="WAI01192.1"/>
    </source>
</evidence>
<feature type="binding site" evidence="10">
    <location>
        <position position="35"/>
    </location>
    <ligand>
        <name>NAD(+)</name>
        <dbReference type="ChEBI" id="CHEBI:57540"/>
    </ligand>
</feature>
<dbReference type="PANTHER" id="PTHR43750:SF3">
    <property type="entry name" value="UDP-GLUCOSE 6-DEHYDROGENASE TUAD"/>
    <property type="match status" value="1"/>
</dbReference>
<dbReference type="InterPro" id="IPR028357">
    <property type="entry name" value="UDPglc_DH_bac"/>
</dbReference>
<feature type="binding site" evidence="10">
    <location>
        <position position="30"/>
    </location>
    <ligand>
        <name>NAD(+)</name>
        <dbReference type="ChEBI" id="CHEBI:57540"/>
    </ligand>
</feature>
<dbReference type="SUPFAM" id="SSF48179">
    <property type="entry name" value="6-phosphogluconate dehydrogenase C-terminal domain-like"/>
    <property type="match status" value="1"/>
</dbReference>
<reference evidence="12" key="1">
    <citation type="submission" date="2022-11" db="EMBL/GenBank/DDBJ databases">
        <title>Complete genome sequence of Methanogenium organophilum DSM 3596.</title>
        <authorList>
            <person name="Chen S.-C."/>
            <person name="Lai S.-J."/>
            <person name="You Y.-T."/>
        </authorList>
    </citation>
    <scope>NUCLEOTIDE SEQUENCE</scope>
    <source>
        <strain evidence="12">DSM 3596</strain>
    </source>
</reference>
<dbReference type="PIRSF" id="PIRSF500134">
    <property type="entry name" value="UDPglc_DH_bac"/>
    <property type="match status" value="1"/>
</dbReference>
<feature type="binding site" evidence="10">
    <location>
        <position position="122"/>
    </location>
    <ligand>
        <name>NAD(+)</name>
        <dbReference type="ChEBI" id="CHEBI:57540"/>
    </ligand>
</feature>
<evidence type="ECO:0000256" key="6">
    <source>
        <dbReference type="ARBA" id="ARBA00047473"/>
    </source>
</evidence>
<evidence type="ECO:0000256" key="7">
    <source>
        <dbReference type="PIRNR" id="PIRNR000124"/>
    </source>
</evidence>
<dbReference type="SUPFAM" id="SSF51735">
    <property type="entry name" value="NAD(P)-binding Rossmann-fold domains"/>
    <property type="match status" value="1"/>
</dbReference>
<feature type="binding site" evidence="9">
    <location>
        <position position="325"/>
    </location>
    <ligand>
        <name>substrate</name>
    </ligand>
</feature>
<dbReference type="InterPro" id="IPR008927">
    <property type="entry name" value="6-PGluconate_DH-like_C_sf"/>
</dbReference>
<evidence type="ECO:0000256" key="3">
    <source>
        <dbReference type="ARBA" id="ARBA00012954"/>
    </source>
</evidence>
<feature type="binding site" evidence="10">
    <location>
        <position position="159"/>
    </location>
    <ligand>
        <name>NAD(+)</name>
        <dbReference type="ChEBI" id="CHEBI:57540"/>
    </ligand>
</feature>
<dbReference type="Pfam" id="PF03721">
    <property type="entry name" value="UDPG_MGDP_dh_N"/>
    <property type="match status" value="1"/>
</dbReference>
<protein>
    <recommendedName>
        <fullName evidence="3 7">UDP-glucose 6-dehydrogenase</fullName>
        <ecNumber evidence="3 7">1.1.1.22</ecNumber>
    </recommendedName>
</protein>
<evidence type="ECO:0000256" key="2">
    <source>
        <dbReference type="ARBA" id="ARBA00006601"/>
    </source>
</evidence>
<feature type="binding site" evidence="10">
    <location>
        <position position="267"/>
    </location>
    <ligand>
        <name>NAD(+)</name>
        <dbReference type="ChEBI" id="CHEBI:57540"/>
    </ligand>
</feature>
<dbReference type="AlphaFoldDB" id="A0A9X9S485"/>
<feature type="binding site" evidence="9">
    <location>
        <position position="261"/>
    </location>
    <ligand>
        <name>substrate</name>
    </ligand>
</feature>
<sequence length="423" mass="46503">MKISVIGCGYVGAITGACLADLGNEITLVDVDQTKIDAINTSCSPIFEPGLDELLQKNHQRIIATKDLKTAVLNSNISFICVGTPSKDDGSIDLGYIESVSKEIGCALRNKDSFHTVVVKSTVFPGTSDNIVAQNIERESGKKLHTDFGIVSNPEFLREGVAVDDFFNADRIILGTSDTKSRQNIEELYSSFDCPKYFTDTKTAEMIKYVSNAFLATKISFANEIGNLCKKISIDSRDVFDGVGLDKRINPAFFNSGIGFGGSCFPKDVMALIKGAEDQFGEHAHILKSVIAVNNEQPLRLITLLEKHVPNLKGAKIGILGLAFKPETDDIRESRAIPIVKQLLDKGAEITAYDAQAANNFRELFPSVTYCERCRDVLNSDAVLILTEWQEFENMDYSGRIVIDGRRIQKAIETAGQYEGVCW</sequence>
<dbReference type="Pfam" id="PF00984">
    <property type="entry name" value="UDPG_MGDP_dh"/>
    <property type="match status" value="1"/>
</dbReference>
<evidence type="ECO:0000256" key="9">
    <source>
        <dbReference type="PIRSR" id="PIRSR500134-2"/>
    </source>
</evidence>
<feature type="active site" description="Nucleophile" evidence="8">
    <location>
        <position position="264"/>
    </location>
</feature>
<keyword evidence="13" id="KW-1185">Reference proteome</keyword>
<dbReference type="GO" id="GO:0000271">
    <property type="term" value="P:polysaccharide biosynthetic process"/>
    <property type="evidence" value="ECO:0007669"/>
    <property type="project" value="InterPro"/>
</dbReference>
<comment type="pathway">
    <text evidence="1">Nucleotide-sugar biosynthesis; UDP-alpha-D-glucuronate biosynthesis; UDP-alpha-D-glucuronate from UDP-alpha-D-glucose: step 1/1.</text>
</comment>
<feature type="binding site" evidence="10">
    <location>
        <position position="332"/>
    </location>
    <ligand>
        <name>NAD(+)</name>
        <dbReference type="ChEBI" id="CHEBI:57540"/>
    </ligand>
</feature>
<dbReference type="EC" id="1.1.1.22" evidence="3 7"/>
<keyword evidence="4 7" id="KW-0560">Oxidoreductase</keyword>
<accession>A0A9X9S485</accession>
<feature type="binding site" evidence="9">
    <location>
        <begin position="156"/>
        <end position="159"/>
    </location>
    <ligand>
        <name>substrate</name>
    </ligand>
</feature>
<proteinExistence type="inferred from homology"/>
<evidence type="ECO:0000256" key="10">
    <source>
        <dbReference type="PIRSR" id="PIRSR500134-3"/>
    </source>
</evidence>
<gene>
    <name evidence="12" type="ORF">OU421_12385</name>
</gene>
<dbReference type="KEGG" id="mou:OU421_12385"/>
<dbReference type="PROSITE" id="PS51257">
    <property type="entry name" value="PROKAR_LIPOPROTEIN"/>
    <property type="match status" value="1"/>
</dbReference>
<dbReference type="InterPro" id="IPR036220">
    <property type="entry name" value="UDP-Glc/GDP-Man_DH_C_sf"/>
</dbReference>
<comment type="similarity">
    <text evidence="2 7">Belongs to the UDP-glucose/GDP-mannose dehydrogenase family.</text>
</comment>
<dbReference type="SUPFAM" id="SSF52413">
    <property type="entry name" value="UDP-glucose/GDP-mannose dehydrogenase C-terminal domain"/>
    <property type="match status" value="1"/>
</dbReference>
<feature type="domain" description="UDP-glucose/GDP-mannose dehydrogenase C-terminal" evidence="11">
    <location>
        <begin position="318"/>
        <end position="411"/>
    </location>
</feature>
<dbReference type="GeneID" id="76835913"/>
<dbReference type="SMART" id="SM00984">
    <property type="entry name" value="UDPG_MGDP_dh_C"/>
    <property type="match status" value="1"/>
</dbReference>
<name>A0A9X9S485_METOG</name>